<evidence type="ECO:0000256" key="4">
    <source>
        <dbReference type="PROSITE-ProRule" id="PRU00236"/>
    </source>
</evidence>
<keyword evidence="2" id="KW-0808">Transferase</keyword>
<evidence type="ECO:0000256" key="2">
    <source>
        <dbReference type="ARBA" id="ARBA00022679"/>
    </source>
</evidence>
<dbReference type="SUPFAM" id="SSF52467">
    <property type="entry name" value="DHS-like NAD/FAD-binding domain"/>
    <property type="match status" value="1"/>
</dbReference>
<comment type="caution">
    <text evidence="6">The sequence shown here is derived from an EMBL/GenBank/DDBJ whole genome shotgun (WGS) entry which is preliminary data.</text>
</comment>
<gene>
    <name evidence="6" type="ORF">DWB68_00835</name>
</gene>
<dbReference type="GO" id="GO:0017136">
    <property type="term" value="F:histone deacetylase activity, NAD-dependent"/>
    <property type="evidence" value="ECO:0007669"/>
    <property type="project" value="TreeGrafter"/>
</dbReference>
<evidence type="ECO:0000313" key="6">
    <source>
        <dbReference type="EMBL" id="RII43806.1"/>
    </source>
</evidence>
<evidence type="ECO:0000313" key="7">
    <source>
        <dbReference type="Proteomes" id="UP000265419"/>
    </source>
</evidence>
<dbReference type="Pfam" id="PF02146">
    <property type="entry name" value="SIR2"/>
    <property type="match status" value="1"/>
</dbReference>
<dbReference type="EC" id="2.3.1.286" evidence="1"/>
<feature type="binding site" evidence="4">
    <location>
        <position position="168"/>
    </location>
    <ligand>
        <name>Zn(2+)</name>
        <dbReference type="ChEBI" id="CHEBI:29105"/>
    </ligand>
</feature>
<feature type="domain" description="Deacetylase sirtuin-type" evidence="5">
    <location>
        <begin position="36"/>
        <end position="323"/>
    </location>
</feature>
<dbReference type="GO" id="GO:0070403">
    <property type="term" value="F:NAD+ binding"/>
    <property type="evidence" value="ECO:0007669"/>
    <property type="project" value="InterPro"/>
</dbReference>
<accession>A0A399JMG3</accession>
<protein>
    <recommendedName>
        <fullName evidence="1">protein acetyllysine N-acetyltransferase</fullName>
        <ecNumber evidence="1">2.3.1.286</ecNumber>
    </recommendedName>
</protein>
<dbReference type="AlphaFoldDB" id="A0A399JMG3"/>
<dbReference type="PROSITE" id="PS50305">
    <property type="entry name" value="SIRTUIN"/>
    <property type="match status" value="1"/>
</dbReference>
<feature type="binding site" evidence="4">
    <location>
        <position position="165"/>
    </location>
    <ligand>
        <name>Zn(2+)</name>
        <dbReference type="ChEBI" id="CHEBI:29105"/>
    </ligand>
</feature>
<dbReference type="InterPro" id="IPR026591">
    <property type="entry name" value="Sirtuin_cat_small_dom_sf"/>
</dbReference>
<dbReference type="InterPro" id="IPR003000">
    <property type="entry name" value="Sirtuin"/>
</dbReference>
<feature type="binding site" evidence="4">
    <location>
        <position position="225"/>
    </location>
    <ligand>
        <name>Zn(2+)</name>
        <dbReference type="ChEBI" id="CHEBI:29105"/>
    </ligand>
</feature>
<sequence>MPSRHDPQPQFEDERLSAAHRAALRSLDRVVEHTAEPTEPAVAREAVLEQLLAGNVLLLTGAGISTDSGIPDYRGPQGSLRRSRPMTFQEFQADPEARQRYWARGFVGTRLMGQARPNISHHIVADWQRRGLLSGIVTQNVDGLHAAAGATDVVALHGDMRSVMCLDCGNAEPRASFERRLEEVNPGYRESVTARVGELDVNADGDVSLDADTVARFHTVRCLVCGSDRLKPSVVYFGENVPAPTRERAEELKAASTSLLVVGSSLAVMSGYRFVLDAQKRGQHVSVINGGPGRADARVETLWRTQAAPALEELDAALRRAGR</sequence>
<proteinExistence type="predicted"/>
<evidence type="ECO:0000259" key="5">
    <source>
        <dbReference type="PROSITE" id="PS50305"/>
    </source>
</evidence>
<evidence type="ECO:0000256" key="3">
    <source>
        <dbReference type="ARBA" id="ARBA00023027"/>
    </source>
</evidence>
<evidence type="ECO:0000256" key="1">
    <source>
        <dbReference type="ARBA" id="ARBA00012928"/>
    </source>
</evidence>
<dbReference type="GO" id="GO:0046872">
    <property type="term" value="F:metal ion binding"/>
    <property type="evidence" value="ECO:0007669"/>
    <property type="project" value="UniProtKB-KW"/>
</dbReference>
<feature type="active site" description="Proton acceptor" evidence="4">
    <location>
        <position position="157"/>
    </location>
</feature>
<feature type="binding site" evidence="4">
    <location>
        <position position="222"/>
    </location>
    <ligand>
        <name>Zn(2+)</name>
        <dbReference type="ChEBI" id="CHEBI:29105"/>
    </ligand>
</feature>
<dbReference type="Proteomes" id="UP000265419">
    <property type="component" value="Unassembled WGS sequence"/>
</dbReference>
<dbReference type="Gene3D" id="3.40.50.1220">
    <property type="entry name" value="TPP-binding domain"/>
    <property type="match status" value="1"/>
</dbReference>
<dbReference type="Gene3D" id="3.30.1600.10">
    <property type="entry name" value="SIR2/SIRT2 'Small Domain"/>
    <property type="match status" value="1"/>
</dbReference>
<dbReference type="InterPro" id="IPR029035">
    <property type="entry name" value="DHS-like_NAD/FAD-binding_dom"/>
</dbReference>
<dbReference type="PANTHER" id="PTHR11085">
    <property type="entry name" value="NAD-DEPENDENT PROTEIN DEACYLASE SIRTUIN-5, MITOCHONDRIAL-RELATED"/>
    <property type="match status" value="1"/>
</dbReference>
<reference evidence="6 7" key="1">
    <citation type="submission" date="2018-07" db="EMBL/GenBank/DDBJ databases">
        <title>Arthrobacter sp. nov., isolated from raw cow's milk with high bacterial count.</title>
        <authorList>
            <person name="Hahne J."/>
            <person name="Isele D."/>
            <person name="Lipski A."/>
        </authorList>
    </citation>
    <scope>NUCLEOTIDE SEQUENCE [LARGE SCALE GENOMIC DNA]</scope>
    <source>
        <strain evidence="6 7">JZ R-35</strain>
    </source>
</reference>
<keyword evidence="7" id="KW-1185">Reference proteome</keyword>
<dbReference type="RefSeq" id="WP_119423231.1">
    <property type="nucleotide sequence ID" value="NZ_QQXK01000001.1"/>
</dbReference>
<keyword evidence="4" id="KW-0479">Metal-binding</keyword>
<dbReference type="InterPro" id="IPR026590">
    <property type="entry name" value="Ssirtuin_cat_dom"/>
</dbReference>
<keyword evidence="4" id="KW-0862">Zinc</keyword>
<name>A0A399JMG3_9MICC</name>
<organism evidence="6 7">
    <name type="scientific">Galactobacter valiniphilus</name>
    <dbReference type="NCBI Taxonomy" id="2676122"/>
    <lineage>
        <taxon>Bacteria</taxon>
        <taxon>Bacillati</taxon>
        <taxon>Actinomycetota</taxon>
        <taxon>Actinomycetes</taxon>
        <taxon>Micrococcales</taxon>
        <taxon>Micrococcaceae</taxon>
        <taxon>Galactobacter</taxon>
    </lineage>
</organism>
<dbReference type="EMBL" id="QQXK01000001">
    <property type="protein sequence ID" value="RII43806.1"/>
    <property type="molecule type" value="Genomic_DNA"/>
</dbReference>
<dbReference type="InterPro" id="IPR050134">
    <property type="entry name" value="NAD-dep_sirtuin_deacylases"/>
</dbReference>
<dbReference type="PANTHER" id="PTHR11085:SF10">
    <property type="entry name" value="NAD-DEPENDENT PROTEIN DEACYLASE SIRTUIN-5, MITOCHONDRIAL-RELATED"/>
    <property type="match status" value="1"/>
</dbReference>
<keyword evidence="3" id="KW-0520">NAD</keyword>